<feature type="transmembrane region" description="Helical" evidence="5">
    <location>
        <begin position="327"/>
        <end position="346"/>
    </location>
</feature>
<sequence>MNNVQECSLKQEQSCIPLDDEKESVEPKETADQTPFRTYRIRFYGLFLIALLNIVSSMNWLSVAPVPDYASEFFGNARLTSVNWFSNVFLLTYIVAGPVSSYVFDHHSIKTGILLGASLQTLGSWLRFFSSYVKNDSGRFGLAMVGQVICAVGQPFILNSSTPYASLWFSPDGRSSASMVSGLANAVGMAVADLLLPAVVLDSSDMWIGFLIIACATTAVLVPSIFIPLKPKTPPSYSASTKMDHDLPFHTAVLQLLQNRDFIIIFITFGIACGLFSTVTSLMTQIVTPYGVSVDDAGFLGAAFIIAGIVGAVVVGLFVDKTMKHKLVLKTFVPVVGFMYLALLFVVKEDNFSVIMVISALLGFFTFSLLPVALELSVECSYPVSEAVSSSMLWVCSQVFGLIFLVSMDALREEHGVPENNMRRGLVMATGLAMPLMAFVAFYTSPNKRMEIEKRNRVDNQTHVSRIV</sequence>
<dbReference type="InterPro" id="IPR049680">
    <property type="entry name" value="FLVCR1-2_SLC49-like"/>
</dbReference>
<keyword evidence="3 5" id="KW-1133">Transmembrane helix</keyword>
<comment type="subcellular location">
    <subcellularLocation>
        <location evidence="1">Membrane</location>
        <topology evidence="1">Multi-pass membrane protein</topology>
    </subcellularLocation>
</comment>
<dbReference type="OrthoDB" id="422206at2759"/>
<proteinExistence type="predicted"/>
<accession>A0A167R6P9</accession>
<evidence type="ECO:0000256" key="2">
    <source>
        <dbReference type="ARBA" id="ARBA00022692"/>
    </source>
</evidence>
<dbReference type="InParanoid" id="A0A167R6P9"/>
<dbReference type="EMBL" id="KV440971">
    <property type="protein sequence ID" value="OAD80974.1"/>
    <property type="molecule type" value="Genomic_DNA"/>
</dbReference>
<dbReference type="InterPro" id="IPR020846">
    <property type="entry name" value="MFS_dom"/>
</dbReference>
<evidence type="ECO:0000259" key="6">
    <source>
        <dbReference type="PROSITE" id="PS50850"/>
    </source>
</evidence>
<dbReference type="SUPFAM" id="SSF103473">
    <property type="entry name" value="MFS general substrate transporter"/>
    <property type="match status" value="1"/>
</dbReference>
<dbReference type="AlphaFoldDB" id="A0A167R6P9"/>
<dbReference type="InterPro" id="IPR036259">
    <property type="entry name" value="MFS_trans_sf"/>
</dbReference>
<gene>
    <name evidence="7" type="ORF">PHYBLDRAFT_161609</name>
</gene>
<name>A0A167R6P9_PHYB8</name>
<keyword evidence="2 5" id="KW-0812">Transmembrane</keyword>
<evidence type="ECO:0000256" key="4">
    <source>
        <dbReference type="ARBA" id="ARBA00023136"/>
    </source>
</evidence>
<feature type="transmembrane region" description="Helical" evidence="5">
    <location>
        <begin position="299"/>
        <end position="320"/>
    </location>
</feature>
<feature type="transmembrane region" description="Helical" evidence="5">
    <location>
        <begin position="206"/>
        <end position="229"/>
    </location>
</feature>
<dbReference type="RefSeq" id="XP_018299014.1">
    <property type="nucleotide sequence ID" value="XM_018434435.1"/>
</dbReference>
<dbReference type="GeneID" id="28995341"/>
<feature type="transmembrane region" description="Helical" evidence="5">
    <location>
        <begin position="43"/>
        <end position="64"/>
    </location>
</feature>
<keyword evidence="8" id="KW-1185">Reference proteome</keyword>
<feature type="transmembrane region" description="Helical" evidence="5">
    <location>
        <begin position="386"/>
        <end position="406"/>
    </location>
</feature>
<feature type="transmembrane region" description="Helical" evidence="5">
    <location>
        <begin position="426"/>
        <end position="445"/>
    </location>
</feature>
<evidence type="ECO:0000256" key="1">
    <source>
        <dbReference type="ARBA" id="ARBA00004141"/>
    </source>
</evidence>
<organism evidence="7 8">
    <name type="scientific">Phycomyces blakesleeanus (strain ATCC 8743b / DSM 1359 / FGSC 10004 / NBRC 33097 / NRRL 1555)</name>
    <dbReference type="NCBI Taxonomy" id="763407"/>
    <lineage>
        <taxon>Eukaryota</taxon>
        <taxon>Fungi</taxon>
        <taxon>Fungi incertae sedis</taxon>
        <taxon>Mucoromycota</taxon>
        <taxon>Mucoromycotina</taxon>
        <taxon>Mucoromycetes</taxon>
        <taxon>Mucorales</taxon>
        <taxon>Phycomycetaceae</taxon>
        <taxon>Phycomyces</taxon>
    </lineage>
</organism>
<feature type="transmembrane region" description="Helical" evidence="5">
    <location>
        <begin position="84"/>
        <end position="104"/>
    </location>
</feature>
<dbReference type="GO" id="GO:0022857">
    <property type="term" value="F:transmembrane transporter activity"/>
    <property type="evidence" value="ECO:0007669"/>
    <property type="project" value="InterPro"/>
</dbReference>
<dbReference type="VEuPathDB" id="FungiDB:PHYBLDRAFT_161609"/>
<feature type="domain" description="Major facilitator superfamily (MFS) profile" evidence="6">
    <location>
        <begin position="38"/>
        <end position="449"/>
    </location>
</feature>
<dbReference type="PROSITE" id="PS50850">
    <property type="entry name" value="MFS"/>
    <property type="match status" value="1"/>
</dbReference>
<dbReference type="PANTHER" id="PTHR10924">
    <property type="entry name" value="MAJOR FACILITATOR SUPERFAMILY PROTEIN-RELATED"/>
    <property type="match status" value="1"/>
</dbReference>
<dbReference type="PANTHER" id="PTHR10924:SF6">
    <property type="entry name" value="SOLUTE CARRIER FAMILY 49 MEMBER A3"/>
    <property type="match status" value="1"/>
</dbReference>
<dbReference type="Gene3D" id="1.20.1250.20">
    <property type="entry name" value="MFS general substrate transporter like domains"/>
    <property type="match status" value="2"/>
</dbReference>
<feature type="transmembrane region" description="Helical" evidence="5">
    <location>
        <begin position="262"/>
        <end position="287"/>
    </location>
</feature>
<evidence type="ECO:0000313" key="7">
    <source>
        <dbReference type="EMBL" id="OAD80974.1"/>
    </source>
</evidence>
<dbReference type="Pfam" id="PF07690">
    <property type="entry name" value="MFS_1"/>
    <property type="match status" value="1"/>
</dbReference>
<keyword evidence="4 5" id="KW-0472">Membrane</keyword>
<evidence type="ECO:0000256" key="5">
    <source>
        <dbReference type="SAM" id="Phobius"/>
    </source>
</evidence>
<evidence type="ECO:0000313" key="8">
    <source>
        <dbReference type="Proteomes" id="UP000077315"/>
    </source>
</evidence>
<protein>
    <recommendedName>
        <fullName evidence="6">Major facilitator superfamily (MFS) profile domain-containing protein</fullName>
    </recommendedName>
</protein>
<evidence type="ECO:0000256" key="3">
    <source>
        <dbReference type="ARBA" id="ARBA00022989"/>
    </source>
</evidence>
<feature type="transmembrane region" description="Helical" evidence="5">
    <location>
        <begin position="352"/>
        <end position="374"/>
    </location>
</feature>
<dbReference type="Proteomes" id="UP000077315">
    <property type="component" value="Unassembled WGS sequence"/>
</dbReference>
<feature type="transmembrane region" description="Helical" evidence="5">
    <location>
        <begin position="179"/>
        <end position="200"/>
    </location>
</feature>
<reference evidence="8" key="1">
    <citation type="submission" date="2015-06" db="EMBL/GenBank/DDBJ databases">
        <title>Expansion of signal transduction pathways in fungi by whole-genome duplication.</title>
        <authorList>
            <consortium name="DOE Joint Genome Institute"/>
            <person name="Corrochano L.M."/>
            <person name="Kuo A."/>
            <person name="Marcet-Houben M."/>
            <person name="Polaino S."/>
            <person name="Salamov A."/>
            <person name="Villalobos J.M."/>
            <person name="Alvarez M.I."/>
            <person name="Avalos J."/>
            <person name="Benito E.P."/>
            <person name="Benoit I."/>
            <person name="Burger G."/>
            <person name="Camino L.P."/>
            <person name="Canovas D."/>
            <person name="Cerda-Olmedo E."/>
            <person name="Cheng J.-F."/>
            <person name="Dominguez A."/>
            <person name="Elias M."/>
            <person name="Eslava A.P."/>
            <person name="Glaser F."/>
            <person name="Grimwood J."/>
            <person name="Gutierrez G."/>
            <person name="Heitman J."/>
            <person name="Henrissat B."/>
            <person name="Iturriaga E.A."/>
            <person name="Lang B.F."/>
            <person name="Lavin J.L."/>
            <person name="Lee S."/>
            <person name="Li W."/>
            <person name="Lindquist E."/>
            <person name="Lopez-Garcia S."/>
            <person name="Luque E.M."/>
            <person name="Marcos A.T."/>
            <person name="Martin J."/>
            <person name="McCluskey K."/>
            <person name="Medina H.R."/>
            <person name="Miralles-Duran A."/>
            <person name="Miyazaki A."/>
            <person name="Munoz-Torres E."/>
            <person name="Oguiza J.A."/>
            <person name="Ohm R."/>
            <person name="Olmedo M."/>
            <person name="Orejas M."/>
            <person name="Ortiz-Castellanos L."/>
            <person name="Pisabarro A.G."/>
            <person name="Rodriguez-Romero J."/>
            <person name="Ruiz-Herrera J."/>
            <person name="Ruiz-Vazquez R."/>
            <person name="Sanz C."/>
            <person name="Schackwitz W."/>
            <person name="Schmutz J."/>
            <person name="Shahriari M."/>
            <person name="Shelest E."/>
            <person name="Silva-Franco F."/>
            <person name="Soanes D."/>
            <person name="Syed K."/>
            <person name="Tagua V.G."/>
            <person name="Talbot N.J."/>
            <person name="Thon M."/>
            <person name="De vries R.P."/>
            <person name="Wiebenga A."/>
            <person name="Yadav J.S."/>
            <person name="Braun E.L."/>
            <person name="Baker S."/>
            <person name="Garre V."/>
            <person name="Horwitz B."/>
            <person name="Torres-Martinez S."/>
            <person name="Idnurm A."/>
            <person name="Herrera-Estrella A."/>
            <person name="Gabaldon T."/>
            <person name="Grigoriev I.V."/>
        </authorList>
    </citation>
    <scope>NUCLEOTIDE SEQUENCE [LARGE SCALE GENOMIC DNA]</scope>
    <source>
        <strain evidence="8">NRRL 1555(-)</strain>
    </source>
</reference>
<dbReference type="GO" id="GO:0016020">
    <property type="term" value="C:membrane"/>
    <property type="evidence" value="ECO:0007669"/>
    <property type="project" value="UniProtKB-SubCell"/>
</dbReference>
<dbReference type="InterPro" id="IPR011701">
    <property type="entry name" value="MFS"/>
</dbReference>